<dbReference type="Proteomes" id="UP001454086">
    <property type="component" value="Unassembled WGS sequence"/>
</dbReference>
<sequence>MIDYGKAGLAVIGMGWIGEYMVPCYERLLGNGYESRILAVKATDRRLEELRKRYGFEIMAGDCLERLKALRPAFLVLSVRPYEMAGVLEGTVKPYIGFLRYQGAPMPLIISFAPSPRPEWYTQVLGEDVRTVCVLPAMETSIGGVGVYSLASSQVTYDQGIPLAEGHREAVGRFLEPLGKVLWCTPEESMALLSMNITYHMLYLLCFALEGHYGAGGCARAAGILYALNCGRLGRPGLVKPVQEPEEADKRQLAWLEKGWYEGAFDFAAGHGRLPDGAPSSNVRVLAPQAFELHLLSLQLESRQFLEEKLKDHATPGGMTEKAVKEFKRLWEEVQGGAHGCRIPLKGSGSMAYDISYRLAEQVYQRGISLERG</sequence>
<accession>A0ABV1DH62</accession>
<dbReference type="EMBL" id="JBBMFM010000274">
    <property type="protein sequence ID" value="MEQ2429108.1"/>
    <property type="molecule type" value="Genomic_DNA"/>
</dbReference>
<comment type="caution">
    <text evidence="1">The sequence shown here is derived from an EMBL/GenBank/DDBJ whole genome shotgun (WGS) entry which is preliminary data.</text>
</comment>
<evidence type="ECO:0000313" key="1">
    <source>
        <dbReference type="EMBL" id="MEQ2429108.1"/>
    </source>
</evidence>
<evidence type="ECO:0000313" key="2">
    <source>
        <dbReference type="Proteomes" id="UP001454086"/>
    </source>
</evidence>
<organism evidence="1 2">
    <name type="scientific">Enterocloster hominis</name>
    <name type="common">ex Hitch et al. 2024</name>
    <dbReference type="NCBI Taxonomy" id="1917870"/>
    <lineage>
        <taxon>Bacteria</taxon>
        <taxon>Bacillati</taxon>
        <taxon>Bacillota</taxon>
        <taxon>Clostridia</taxon>
        <taxon>Lachnospirales</taxon>
        <taxon>Lachnospiraceae</taxon>
        <taxon>Enterocloster</taxon>
    </lineage>
</organism>
<dbReference type="SUPFAM" id="SSF51735">
    <property type="entry name" value="NAD(P)-binding Rossmann-fold domains"/>
    <property type="match status" value="1"/>
</dbReference>
<protein>
    <submittedName>
        <fullName evidence="1">Uncharacterized protein</fullName>
    </submittedName>
</protein>
<keyword evidence="2" id="KW-1185">Reference proteome</keyword>
<reference evidence="1 2" key="1">
    <citation type="submission" date="2024-03" db="EMBL/GenBank/DDBJ databases">
        <title>Human intestinal bacterial collection.</title>
        <authorList>
            <person name="Pauvert C."/>
            <person name="Hitch T.C.A."/>
            <person name="Clavel T."/>
        </authorList>
    </citation>
    <scope>NUCLEOTIDE SEQUENCE [LARGE SCALE GENOMIC DNA]</scope>
    <source>
        <strain evidence="1 2">CLA-SR-H021</strain>
    </source>
</reference>
<gene>
    <name evidence="1" type="ORF">WMQ36_29520</name>
</gene>
<dbReference type="RefSeq" id="WP_349119446.1">
    <property type="nucleotide sequence ID" value="NZ_JBBMFM010000274.1"/>
</dbReference>
<name>A0ABV1DH62_9FIRM</name>
<dbReference type="Gene3D" id="3.40.50.720">
    <property type="entry name" value="NAD(P)-binding Rossmann-like Domain"/>
    <property type="match status" value="1"/>
</dbReference>
<dbReference type="InterPro" id="IPR036291">
    <property type="entry name" value="NAD(P)-bd_dom_sf"/>
</dbReference>
<proteinExistence type="predicted"/>